<dbReference type="PROSITE" id="PS00095">
    <property type="entry name" value="C5_MTASE_2"/>
    <property type="match status" value="1"/>
</dbReference>
<dbReference type="PANTHER" id="PTHR10629:SF52">
    <property type="entry name" value="DNA (CYTOSINE-5)-METHYLTRANSFERASE 1"/>
    <property type="match status" value="1"/>
</dbReference>
<feature type="active site" evidence="5">
    <location>
        <position position="84"/>
    </location>
</feature>
<comment type="similarity">
    <text evidence="5 6">Belongs to the class I-like SAM-binding methyltransferase superfamily. C5-methyltransferase family.</text>
</comment>
<dbReference type="RefSeq" id="WP_173769157.1">
    <property type="nucleotide sequence ID" value="NZ_JAAITS010000003.1"/>
</dbReference>
<keyword evidence="3 5" id="KW-0949">S-adenosyl-L-methionine</keyword>
<evidence type="ECO:0000256" key="7">
    <source>
        <dbReference type="RuleBase" id="RU000417"/>
    </source>
</evidence>
<keyword evidence="1 5" id="KW-0489">Methyltransferase</keyword>
<dbReference type="Proteomes" id="UP001644719">
    <property type="component" value="Unassembled WGS sequence"/>
</dbReference>
<dbReference type="InterPro" id="IPR018117">
    <property type="entry name" value="C5_DNA_meth_AS"/>
</dbReference>
<keyword evidence="9" id="KW-1185">Reference proteome</keyword>
<keyword evidence="2 5" id="KW-0808">Transferase</keyword>
<dbReference type="Gene3D" id="3.90.120.10">
    <property type="entry name" value="DNA Methylase, subunit A, domain 2"/>
    <property type="match status" value="1"/>
</dbReference>
<dbReference type="InterPro" id="IPR031303">
    <property type="entry name" value="C5_meth_CS"/>
</dbReference>
<dbReference type="EC" id="2.1.1.37" evidence="7"/>
<evidence type="ECO:0000256" key="5">
    <source>
        <dbReference type="PROSITE-ProRule" id="PRU01016"/>
    </source>
</evidence>
<proteinExistence type="inferred from homology"/>
<dbReference type="GeneID" id="69513034"/>
<dbReference type="PROSITE" id="PS51679">
    <property type="entry name" value="SAM_MT_C5"/>
    <property type="match status" value="1"/>
</dbReference>
<evidence type="ECO:0000313" key="8">
    <source>
        <dbReference type="EMBL" id="NSG84132.1"/>
    </source>
</evidence>
<dbReference type="PANTHER" id="PTHR10629">
    <property type="entry name" value="CYTOSINE-SPECIFIC METHYLTRANSFERASE"/>
    <property type="match status" value="1"/>
</dbReference>
<evidence type="ECO:0000313" key="9">
    <source>
        <dbReference type="Proteomes" id="UP001644719"/>
    </source>
</evidence>
<dbReference type="Pfam" id="PF00145">
    <property type="entry name" value="DNA_methylase"/>
    <property type="match status" value="1"/>
</dbReference>
<dbReference type="GO" id="GO:0003886">
    <property type="term" value="F:DNA (cytosine-5-)-methyltransferase activity"/>
    <property type="evidence" value="ECO:0007669"/>
    <property type="project" value="UniProtKB-EC"/>
</dbReference>
<evidence type="ECO:0000256" key="1">
    <source>
        <dbReference type="ARBA" id="ARBA00022603"/>
    </source>
</evidence>
<dbReference type="Gene3D" id="3.40.50.150">
    <property type="entry name" value="Vaccinia Virus protein VP39"/>
    <property type="match status" value="1"/>
</dbReference>
<reference evidence="8 9" key="1">
    <citation type="journal article" date="2020" name="Cell Host Microbe">
        <title>Functional and Genomic Variation between Human-Derived Isolates of Lachnospiraceae Reveals Inter- and Intra-Species Diversity.</title>
        <authorList>
            <person name="Sorbara M.T."/>
            <person name="Littmann E.R."/>
            <person name="Fontana E."/>
            <person name="Moody T.U."/>
            <person name="Kohout C.E."/>
            <person name="Gjonbalaj M."/>
            <person name="Eaton V."/>
            <person name="Seok R."/>
            <person name="Leiner I.M."/>
            <person name="Pamer E.G."/>
        </authorList>
    </citation>
    <scope>NUCLEOTIDE SEQUENCE [LARGE SCALE GENOMIC DNA]</scope>
    <source>
        <strain evidence="8 9">MSK.17.74</strain>
    </source>
</reference>
<dbReference type="PROSITE" id="PS00094">
    <property type="entry name" value="C5_MTASE_1"/>
    <property type="match status" value="1"/>
</dbReference>
<evidence type="ECO:0000256" key="4">
    <source>
        <dbReference type="ARBA" id="ARBA00022747"/>
    </source>
</evidence>
<comment type="caution">
    <text evidence="8">The sequence shown here is derived from an EMBL/GenBank/DDBJ whole genome shotgun (WGS) entry which is preliminary data.</text>
</comment>
<accession>A0ABX2H3V1</accession>
<evidence type="ECO:0000256" key="6">
    <source>
        <dbReference type="RuleBase" id="RU000416"/>
    </source>
</evidence>
<dbReference type="GO" id="GO:0032259">
    <property type="term" value="P:methylation"/>
    <property type="evidence" value="ECO:0007669"/>
    <property type="project" value="UniProtKB-KW"/>
</dbReference>
<dbReference type="SUPFAM" id="SSF53335">
    <property type="entry name" value="S-adenosyl-L-methionine-dependent methyltransferases"/>
    <property type="match status" value="1"/>
</dbReference>
<dbReference type="InterPro" id="IPR029063">
    <property type="entry name" value="SAM-dependent_MTases_sf"/>
</dbReference>
<comment type="catalytic activity">
    <reaction evidence="7">
        <text>a 2'-deoxycytidine in DNA + S-adenosyl-L-methionine = a 5-methyl-2'-deoxycytidine in DNA + S-adenosyl-L-homocysteine + H(+)</text>
        <dbReference type="Rhea" id="RHEA:13681"/>
        <dbReference type="Rhea" id="RHEA-COMP:11369"/>
        <dbReference type="Rhea" id="RHEA-COMP:11370"/>
        <dbReference type="ChEBI" id="CHEBI:15378"/>
        <dbReference type="ChEBI" id="CHEBI:57856"/>
        <dbReference type="ChEBI" id="CHEBI:59789"/>
        <dbReference type="ChEBI" id="CHEBI:85452"/>
        <dbReference type="ChEBI" id="CHEBI:85454"/>
        <dbReference type="EC" id="2.1.1.37"/>
    </reaction>
</comment>
<dbReference type="CDD" id="cd00315">
    <property type="entry name" value="Cyt_C5_DNA_methylase"/>
    <property type="match status" value="1"/>
</dbReference>
<evidence type="ECO:0000256" key="2">
    <source>
        <dbReference type="ARBA" id="ARBA00022679"/>
    </source>
</evidence>
<organism evidence="8 9">
    <name type="scientific">Blautia faecis</name>
    <dbReference type="NCBI Taxonomy" id="871665"/>
    <lineage>
        <taxon>Bacteria</taxon>
        <taxon>Bacillati</taxon>
        <taxon>Bacillota</taxon>
        <taxon>Clostridia</taxon>
        <taxon>Lachnospirales</taxon>
        <taxon>Lachnospiraceae</taxon>
        <taxon>Blautia</taxon>
    </lineage>
</organism>
<dbReference type="InterPro" id="IPR050390">
    <property type="entry name" value="C5-Methyltransferase"/>
</dbReference>
<sequence>MYKVVSLFAGCGGCDQGITGDFVFNQKRYERLPFELTYAMDIDQKALNTHMLNFRDSIIKCADVCDVESSEIPDCDVIIGGFPCQSFSTVNPTKDPFDERANLYKQMVRIVKDKQPQVFIAENVKGLMTLHKGEIFKRIYKAFEDAGYTLSYRLLNAADYGVPQKRERMIMVGFRNDLGIKFEFPEETNKNNWVPLSVAVQKLAIDEQKYYFSKRAVLGMKNAKPNMKRGLWQHLDEPCLTVTSHLAKVSLNSRDPVLLVDPEKELYRRFTPREAARIQSFPDEFNFAGSETDAYRQIGNAVPPVMFWHVTKKVADYLEK</sequence>
<name>A0ABX2H3V1_9FIRM</name>
<keyword evidence="4" id="KW-0680">Restriction system</keyword>
<evidence type="ECO:0000256" key="3">
    <source>
        <dbReference type="ARBA" id="ARBA00022691"/>
    </source>
</evidence>
<dbReference type="EMBL" id="JAAITS010000003">
    <property type="protein sequence ID" value="NSG84132.1"/>
    <property type="molecule type" value="Genomic_DNA"/>
</dbReference>
<dbReference type="PRINTS" id="PR00105">
    <property type="entry name" value="C5METTRFRASE"/>
</dbReference>
<dbReference type="NCBIfam" id="TIGR00675">
    <property type="entry name" value="dcm"/>
    <property type="match status" value="1"/>
</dbReference>
<gene>
    <name evidence="8" type="primary">dcm</name>
    <name evidence="8" type="ORF">G5B17_01480</name>
</gene>
<protein>
    <recommendedName>
        <fullName evidence="7">Cytosine-specific methyltransferase</fullName>
        <ecNumber evidence="7">2.1.1.37</ecNumber>
    </recommendedName>
</protein>
<dbReference type="InterPro" id="IPR001525">
    <property type="entry name" value="C5_MeTfrase"/>
</dbReference>